<dbReference type="HOGENOM" id="CLU_2236519_0_0_1"/>
<protein>
    <submittedName>
        <fullName evidence="2">Uncharacterized protein</fullName>
    </submittedName>
</protein>
<feature type="transmembrane region" description="Helical" evidence="1">
    <location>
        <begin position="41"/>
        <end position="62"/>
    </location>
</feature>
<dbReference type="OrthoDB" id="3260408at2759"/>
<keyword evidence="1" id="KW-0472">Membrane</keyword>
<feature type="transmembrane region" description="Helical" evidence="1">
    <location>
        <begin position="68"/>
        <end position="90"/>
    </location>
</feature>
<dbReference type="Proteomes" id="UP000016933">
    <property type="component" value="Unassembled WGS sequence"/>
</dbReference>
<keyword evidence="1" id="KW-0812">Transmembrane</keyword>
<sequence>MPKKKLQRSENLLERYARISKIVDHYTYMIRDQINSVSLELLYFVALYALPVGILYHGVLRWNLESEFWIHVWLSIIALPYLAFIAYVWAESGFSMDAMVTRWGF</sequence>
<evidence type="ECO:0000313" key="3">
    <source>
        <dbReference type="Proteomes" id="UP000016933"/>
    </source>
</evidence>
<organism evidence="2 3">
    <name type="scientific">Dothistroma septosporum (strain NZE10 / CBS 128990)</name>
    <name type="common">Red band needle blight fungus</name>
    <name type="synonym">Mycosphaerella pini</name>
    <dbReference type="NCBI Taxonomy" id="675120"/>
    <lineage>
        <taxon>Eukaryota</taxon>
        <taxon>Fungi</taxon>
        <taxon>Dikarya</taxon>
        <taxon>Ascomycota</taxon>
        <taxon>Pezizomycotina</taxon>
        <taxon>Dothideomycetes</taxon>
        <taxon>Dothideomycetidae</taxon>
        <taxon>Mycosphaerellales</taxon>
        <taxon>Mycosphaerellaceae</taxon>
        <taxon>Dothistroma</taxon>
    </lineage>
</organism>
<name>N1PNX1_DOTSN</name>
<reference evidence="3" key="1">
    <citation type="journal article" date="2012" name="PLoS Genet.">
        <title>The genomes of the fungal plant pathogens Cladosporium fulvum and Dothistroma septosporum reveal adaptation to different hosts and lifestyles but also signatures of common ancestry.</title>
        <authorList>
            <person name="de Wit P.J.G.M."/>
            <person name="van der Burgt A."/>
            <person name="Oekmen B."/>
            <person name="Stergiopoulos I."/>
            <person name="Abd-Elsalam K.A."/>
            <person name="Aerts A.L."/>
            <person name="Bahkali A.H."/>
            <person name="Beenen H.G."/>
            <person name="Chettri P."/>
            <person name="Cox M.P."/>
            <person name="Datema E."/>
            <person name="de Vries R.P."/>
            <person name="Dhillon B."/>
            <person name="Ganley A.R."/>
            <person name="Griffiths S.A."/>
            <person name="Guo Y."/>
            <person name="Hamelin R.C."/>
            <person name="Henrissat B."/>
            <person name="Kabir M.S."/>
            <person name="Jashni M.K."/>
            <person name="Kema G."/>
            <person name="Klaubauf S."/>
            <person name="Lapidus A."/>
            <person name="Levasseur A."/>
            <person name="Lindquist E."/>
            <person name="Mehrabi R."/>
            <person name="Ohm R.A."/>
            <person name="Owen T.J."/>
            <person name="Salamov A."/>
            <person name="Schwelm A."/>
            <person name="Schijlen E."/>
            <person name="Sun H."/>
            <person name="van den Burg H.A."/>
            <person name="van Ham R.C.H.J."/>
            <person name="Zhang S."/>
            <person name="Goodwin S.B."/>
            <person name="Grigoriev I.V."/>
            <person name="Collemare J."/>
            <person name="Bradshaw R.E."/>
        </authorList>
    </citation>
    <scope>NUCLEOTIDE SEQUENCE [LARGE SCALE GENOMIC DNA]</scope>
    <source>
        <strain evidence="3">NZE10 / CBS 128990</strain>
    </source>
</reference>
<keyword evidence="3" id="KW-1185">Reference proteome</keyword>
<dbReference type="AlphaFoldDB" id="N1PNX1"/>
<evidence type="ECO:0000256" key="1">
    <source>
        <dbReference type="SAM" id="Phobius"/>
    </source>
</evidence>
<proteinExistence type="predicted"/>
<dbReference type="EMBL" id="KB446538">
    <property type="protein sequence ID" value="EME45106.1"/>
    <property type="molecule type" value="Genomic_DNA"/>
</dbReference>
<accession>N1PNX1</accession>
<reference evidence="2 3" key="2">
    <citation type="journal article" date="2012" name="PLoS Pathog.">
        <title>Diverse lifestyles and strategies of plant pathogenesis encoded in the genomes of eighteen Dothideomycetes fungi.</title>
        <authorList>
            <person name="Ohm R.A."/>
            <person name="Feau N."/>
            <person name="Henrissat B."/>
            <person name="Schoch C.L."/>
            <person name="Horwitz B.A."/>
            <person name="Barry K.W."/>
            <person name="Condon B.J."/>
            <person name="Copeland A.C."/>
            <person name="Dhillon B."/>
            <person name="Glaser F."/>
            <person name="Hesse C.N."/>
            <person name="Kosti I."/>
            <person name="LaButti K."/>
            <person name="Lindquist E.A."/>
            <person name="Lucas S."/>
            <person name="Salamov A.A."/>
            <person name="Bradshaw R.E."/>
            <person name="Ciuffetti L."/>
            <person name="Hamelin R.C."/>
            <person name="Kema G.H.J."/>
            <person name="Lawrence C."/>
            <person name="Scott J.A."/>
            <person name="Spatafora J.W."/>
            <person name="Turgeon B.G."/>
            <person name="de Wit P.J.G.M."/>
            <person name="Zhong S."/>
            <person name="Goodwin S.B."/>
            <person name="Grigoriev I.V."/>
        </authorList>
    </citation>
    <scope>NUCLEOTIDE SEQUENCE [LARGE SCALE GENOMIC DNA]</scope>
    <source>
        <strain evidence="3">NZE10 / CBS 128990</strain>
    </source>
</reference>
<keyword evidence="1" id="KW-1133">Transmembrane helix</keyword>
<gene>
    <name evidence="2" type="ORF">DOTSEDRAFT_23185</name>
</gene>
<evidence type="ECO:0000313" key="2">
    <source>
        <dbReference type="EMBL" id="EME45106.1"/>
    </source>
</evidence>